<evidence type="ECO:0000313" key="4">
    <source>
        <dbReference type="Proteomes" id="UP000078543"/>
    </source>
</evidence>
<organism evidence="3 4">
    <name type="scientific">Magnetospirillum moscoviense</name>
    <dbReference type="NCBI Taxonomy" id="1437059"/>
    <lineage>
        <taxon>Bacteria</taxon>
        <taxon>Pseudomonadati</taxon>
        <taxon>Pseudomonadota</taxon>
        <taxon>Alphaproteobacteria</taxon>
        <taxon>Rhodospirillales</taxon>
        <taxon>Rhodospirillaceae</taxon>
        <taxon>Magnetospirillum</taxon>
    </lineage>
</organism>
<feature type="domain" description="CYTH" evidence="2">
    <location>
        <begin position="7"/>
        <end position="150"/>
    </location>
</feature>
<dbReference type="InterPro" id="IPR012042">
    <property type="entry name" value="NeuTTM/CthTTM-like"/>
</dbReference>
<dbReference type="PANTHER" id="PTHR40114:SF1">
    <property type="entry name" value="SLR0698 PROTEIN"/>
    <property type="match status" value="1"/>
</dbReference>
<dbReference type="InterPro" id="IPR033469">
    <property type="entry name" value="CYTH-like_dom_sf"/>
</dbReference>
<protein>
    <recommendedName>
        <fullName evidence="2">CYTH domain-containing protein</fullName>
    </recommendedName>
</protein>
<evidence type="ECO:0000313" key="3">
    <source>
        <dbReference type="EMBL" id="OAN45276.1"/>
    </source>
</evidence>
<accession>A0A178M9S4</accession>
<dbReference type="Proteomes" id="UP000078543">
    <property type="component" value="Unassembled WGS sequence"/>
</dbReference>
<evidence type="ECO:0000256" key="1">
    <source>
        <dbReference type="PIRSR" id="PIRSR016487-1"/>
    </source>
</evidence>
<dbReference type="STRING" id="1437059.A6A05_16935"/>
<dbReference type="SUPFAM" id="SSF55154">
    <property type="entry name" value="CYTH-like phosphatases"/>
    <property type="match status" value="1"/>
</dbReference>
<comment type="caution">
    <text evidence="3">The sequence shown here is derived from an EMBL/GenBank/DDBJ whole genome shotgun (WGS) entry which is preliminary data.</text>
</comment>
<name>A0A178M9S4_9PROT</name>
<dbReference type="AlphaFoldDB" id="A0A178M9S4"/>
<dbReference type="PANTHER" id="PTHR40114">
    <property type="entry name" value="SLR0698 PROTEIN"/>
    <property type="match status" value="1"/>
</dbReference>
<feature type="active site" description="Proton acceptor" evidence="1">
    <location>
        <position position="33"/>
    </location>
</feature>
<dbReference type="OrthoDB" id="9805588at2"/>
<dbReference type="SMART" id="SM01118">
    <property type="entry name" value="CYTH"/>
    <property type="match status" value="1"/>
</dbReference>
<gene>
    <name evidence="3" type="ORF">A6A05_16935</name>
</gene>
<dbReference type="Gene3D" id="2.40.320.10">
    <property type="entry name" value="Hypothetical Protein Pfu-838710-001"/>
    <property type="match status" value="1"/>
</dbReference>
<sequence length="171" mass="18952">MLSPFGTPETERRFLVGSAWPSHVRPQAIRQGYLPTLSGLTLRIRWTSDLGTVTVKTPALLGSRWETEWPLLPAVALALLDLCPHPPIEKLRRVVEHDGLTWEIDEYLGRHAGLVVAEVELAHPLQQFQSPDWLGQEVTGIAELSNSRLARTPSLEPAWAAVAARGLKRAC</sequence>
<dbReference type="InterPro" id="IPR023577">
    <property type="entry name" value="CYTH_domain"/>
</dbReference>
<keyword evidence="4" id="KW-1185">Reference proteome</keyword>
<dbReference type="RefSeq" id="WP_068504241.1">
    <property type="nucleotide sequence ID" value="NZ_LWQU01000186.1"/>
</dbReference>
<dbReference type="Pfam" id="PF01928">
    <property type="entry name" value="CYTH"/>
    <property type="match status" value="1"/>
</dbReference>
<dbReference type="PIRSF" id="PIRSF016487">
    <property type="entry name" value="CYTH_UCP016487"/>
    <property type="match status" value="1"/>
</dbReference>
<reference evidence="3 4" key="1">
    <citation type="submission" date="2016-04" db="EMBL/GenBank/DDBJ databases">
        <title>Draft genome sequence of freshwater magnetotactic bacteria Magnetospirillum marisnigri SP-1 and Magnetospirillum moscoviense BB-1.</title>
        <authorList>
            <person name="Koziaeva V."/>
            <person name="Dziuba M.V."/>
            <person name="Ivanov T.M."/>
            <person name="Kuznetsov B."/>
            <person name="Grouzdev D.S."/>
        </authorList>
    </citation>
    <scope>NUCLEOTIDE SEQUENCE [LARGE SCALE GENOMIC DNA]</scope>
    <source>
        <strain evidence="3 4">BB-1</strain>
    </source>
</reference>
<dbReference type="EMBL" id="LWQU01000186">
    <property type="protein sequence ID" value="OAN45276.1"/>
    <property type="molecule type" value="Genomic_DNA"/>
</dbReference>
<evidence type="ECO:0000259" key="2">
    <source>
        <dbReference type="SMART" id="SM01118"/>
    </source>
</evidence>
<proteinExistence type="predicted"/>